<dbReference type="PROSITE" id="PS51856">
    <property type="entry name" value="RHO_RNA_BD"/>
    <property type="match status" value="1"/>
</dbReference>
<dbReference type="Pfam" id="PF07497">
    <property type="entry name" value="Rho_RNA_bind"/>
    <property type="match status" value="1"/>
</dbReference>
<dbReference type="Gene3D" id="2.40.50.140">
    <property type="entry name" value="Nucleic acid-binding proteins"/>
    <property type="match status" value="1"/>
</dbReference>
<evidence type="ECO:0000256" key="4">
    <source>
        <dbReference type="ARBA" id="ARBA00022806"/>
    </source>
</evidence>
<dbReference type="HOGENOM" id="CLU_016377_4_3_0"/>
<dbReference type="OrthoDB" id="9805197at2"/>
<evidence type="ECO:0000256" key="10">
    <source>
        <dbReference type="NCBIfam" id="TIGR00767"/>
    </source>
</evidence>
<dbReference type="InterPro" id="IPR003593">
    <property type="entry name" value="AAA+_ATPase"/>
</dbReference>
<dbReference type="InterPro" id="IPR012340">
    <property type="entry name" value="NA-bd_OB-fold"/>
</dbReference>
<dbReference type="Pfam" id="PF00006">
    <property type="entry name" value="ATP-synt_ab"/>
    <property type="match status" value="1"/>
</dbReference>
<comment type="similarity">
    <text evidence="9 11">Belongs to the Rho family.</text>
</comment>
<evidence type="ECO:0000313" key="14">
    <source>
        <dbReference type="Proteomes" id="UP000032809"/>
    </source>
</evidence>
<dbReference type="InterPro" id="IPR027417">
    <property type="entry name" value="P-loop_NTPase"/>
</dbReference>
<dbReference type="Gene3D" id="3.40.50.300">
    <property type="entry name" value="P-loop containing nucleotide triphosphate hydrolases"/>
    <property type="match status" value="1"/>
</dbReference>
<feature type="binding site" evidence="9">
    <location>
        <begin position="188"/>
        <end position="193"/>
    </location>
    <ligand>
        <name>ATP</name>
        <dbReference type="ChEBI" id="CHEBI:30616"/>
    </ligand>
</feature>
<dbReference type="CDD" id="cd04459">
    <property type="entry name" value="Rho_CSD"/>
    <property type="match status" value="1"/>
</dbReference>
<gene>
    <name evidence="9 13" type="primary">rho</name>
    <name evidence="13" type="ORF">DTL3_0906</name>
</gene>
<dbReference type="SMART" id="SM00959">
    <property type="entry name" value="Rho_N"/>
    <property type="match status" value="1"/>
</dbReference>
<dbReference type="GO" id="GO:0003723">
    <property type="term" value="F:RNA binding"/>
    <property type="evidence" value="ECO:0007669"/>
    <property type="project" value="UniProtKB-UniRule"/>
</dbReference>
<comment type="subunit">
    <text evidence="9">Homohexamer. The homohexamer assembles into an open ring structure.</text>
</comment>
<dbReference type="InterPro" id="IPR004665">
    <property type="entry name" value="Term_rho"/>
</dbReference>
<dbReference type="GO" id="GO:0005524">
    <property type="term" value="F:ATP binding"/>
    <property type="evidence" value="ECO:0007669"/>
    <property type="project" value="UniProtKB-UniRule"/>
</dbReference>
<dbReference type="NCBIfam" id="NF006886">
    <property type="entry name" value="PRK09376.1"/>
    <property type="match status" value="1"/>
</dbReference>
<proteinExistence type="inferred from homology"/>
<feature type="domain" description="Rho RNA-BD" evidence="12">
    <location>
        <begin position="70"/>
        <end position="145"/>
    </location>
</feature>
<evidence type="ECO:0000256" key="9">
    <source>
        <dbReference type="HAMAP-Rule" id="MF_01884"/>
    </source>
</evidence>
<reference evidence="14" key="1">
    <citation type="submission" date="2014-11" db="EMBL/GenBank/DDBJ databases">
        <authorList>
            <person name="Wibberg D."/>
        </authorList>
    </citation>
    <scope>NUCLEOTIDE SEQUENCE [LARGE SCALE GENOMIC DNA]</scope>
    <source>
        <strain evidence="14">L3</strain>
    </source>
</reference>
<dbReference type="InterPro" id="IPR011129">
    <property type="entry name" value="CSD"/>
</dbReference>
<dbReference type="Pfam" id="PF07498">
    <property type="entry name" value="Rho_N"/>
    <property type="match status" value="1"/>
</dbReference>
<keyword evidence="4 9" id="KW-0347">Helicase</keyword>
<keyword evidence="1 9" id="KW-0806">Transcription termination</keyword>
<keyword evidence="2 9" id="KW-0547">Nucleotide-binding</keyword>
<dbReference type="CDD" id="cd01128">
    <property type="entry name" value="rho_factor_C"/>
    <property type="match status" value="1"/>
</dbReference>
<dbReference type="RefSeq" id="WP_084217142.1">
    <property type="nucleotide sequence ID" value="NZ_LN824141.1"/>
</dbReference>
<dbReference type="SUPFAM" id="SSF50249">
    <property type="entry name" value="Nucleic acid-binding proteins"/>
    <property type="match status" value="1"/>
</dbReference>
<evidence type="ECO:0000256" key="6">
    <source>
        <dbReference type="ARBA" id="ARBA00022884"/>
    </source>
</evidence>
<dbReference type="EC" id="3.6.4.-" evidence="9 10"/>
<dbReference type="AlphaFoldDB" id="A0A0C7P1S8"/>
<keyword evidence="6 9" id="KW-0694">RNA-binding</keyword>
<dbReference type="PATRIC" id="fig|1006576.9.peg.891"/>
<evidence type="ECO:0000256" key="2">
    <source>
        <dbReference type="ARBA" id="ARBA00022741"/>
    </source>
</evidence>
<dbReference type="GO" id="GO:0016787">
    <property type="term" value="F:hydrolase activity"/>
    <property type="evidence" value="ECO:0007669"/>
    <property type="project" value="UniProtKB-KW"/>
</dbReference>
<dbReference type="GO" id="GO:0004386">
    <property type="term" value="F:helicase activity"/>
    <property type="evidence" value="ECO:0007669"/>
    <property type="project" value="UniProtKB-UniRule"/>
</dbReference>
<evidence type="ECO:0000256" key="7">
    <source>
        <dbReference type="ARBA" id="ARBA00023015"/>
    </source>
</evidence>
<dbReference type="Proteomes" id="UP000032809">
    <property type="component" value="Chromosome I"/>
</dbReference>
<dbReference type="InterPro" id="IPR011112">
    <property type="entry name" value="Rho-like_N"/>
</dbReference>
<dbReference type="SUPFAM" id="SSF52540">
    <property type="entry name" value="P-loop containing nucleoside triphosphate hydrolases"/>
    <property type="match status" value="1"/>
</dbReference>
<evidence type="ECO:0000259" key="12">
    <source>
        <dbReference type="PROSITE" id="PS51856"/>
    </source>
</evidence>
<feature type="binding site" evidence="9">
    <location>
        <position position="231"/>
    </location>
    <ligand>
        <name>ATP</name>
        <dbReference type="ChEBI" id="CHEBI:30616"/>
    </ligand>
</feature>
<keyword evidence="8 9" id="KW-0804">Transcription</keyword>
<dbReference type="PANTHER" id="PTHR46425:SF1">
    <property type="entry name" value="TRANSCRIPTION TERMINATION FACTOR RHO"/>
    <property type="match status" value="1"/>
</dbReference>
<dbReference type="SMART" id="SM00382">
    <property type="entry name" value="AAA"/>
    <property type="match status" value="1"/>
</dbReference>
<keyword evidence="7 9" id="KW-0805">Transcription regulation</keyword>
<dbReference type="InterPro" id="IPR011113">
    <property type="entry name" value="Rho_RNA-bd"/>
</dbReference>
<evidence type="ECO:0000256" key="8">
    <source>
        <dbReference type="ARBA" id="ARBA00023163"/>
    </source>
</evidence>
<sequence>MDETDSNLVSKKQTKDNIQAVEIDMAKLNEMSRKDLYDLARKFEIANYSKMTKNELKFAILRKQTESIGYFFYEGILEILPDGYGFLRSIDNSLLPGSDDVYVSQSQIKKFNLFTGDIVAGQVRPPKEGERFFALLRIEAINSLPPENARDRISFENLTPEYPTERMVLEHKNSPLSSRIIDLFSPVGFGQRGLIVAPPKAGKTTLLKDIANSIAANYPETRRYILLIDERPEEVTDIRDTVDAHVIAAPFDMDPQNQIKITEMALDHFKRLVEFGHDVVVLIDSLTRFAREYNLYVPSSGKLLSGGLDPAAIIFPKKFFGAARKIREGGSLTMIATALVETGSKMDEVIFEEFKGTGNMELVLARELANERIFPAINLKLSGTRKEELLYSKNELKNVIILRKFINDMSPKEALEFILSLMKKFKTNDEIMASIENQKVF</sequence>
<evidence type="ECO:0000313" key="13">
    <source>
        <dbReference type="EMBL" id="CEP78210.1"/>
    </source>
</evidence>
<dbReference type="SMART" id="SM00357">
    <property type="entry name" value="CSP"/>
    <property type="match status" value="1"/>
</dbReference>
<dbReference type="GO" id="GO:0006353">
    <property type="term" value="P:DNA-templated transcription termination"/>
    <property type="evidence" value="ECO:0007669"/>
    <property type="project" value="UniProtKB-UniRule"/>
</dbReference>
<dbReference type="NCBIfam" id="TIGR00767">
    <property type="entry name" value="rho"/>
    <property type="match status" value="1"/>
</dbReference>
<dbReference type="KEGG" id="dtn:DTL3_0906"/>
<evidence type="ECO:0000256" key="11">
    <source>
        <dbReference type="PROSITE-ProRule" id="PRU01203"/>
    </source>
</evidence>
<keyword evidence="3 9" id="KW-0378">Hydrolase</keyword>
<dbReference type="STRING" id="1006576.DTL3_0906"/>
<organism evidence="13 14">
    <name type="scientific">Defluviitoga tunisiensis</name>
    <dbReference type="NCBI Taxonomy" id="1006576"/>
    <lineage>
        <taxon>Bacteria</taxon>
        <taxon>Thermotogati</taxon>
        <taxon>Thermotogota</taxon>
        <taxon>Thermotogae</taxon>
        <taxon>Petrotogales</taxon>
        <taxon>Petrotogaceae</taxon>
        <taxon>Defluviitoga</taxon>
    </lineage>
</organism>
<evidence type="ECO:0000256" key="3">
    <source>
        <dbReference type="ARBA" id="ARBA00022801"/>
    </source>
</evidence>
<protein>
    <recommendedName>
        <fullName evidence="9 10">Transcription termination factor Rho</fullName>
        <ecNumber evidence="9 10">3.6.4.-</ecNumber>
    </recommendedName>
    <alternativeName>
        <fullName evidence="9">ATP-dependent helicase Rho</fullName>
    </alternativeName>
</protein>
<evidence type="ECO:0000256" key="1">
    <source>
        <dbReference type="ARBA" id="ARBA00022472"/>
    </source>
</evidence>
<evidence type="ECO:0000256" key="5">
    <source>
        <dbReference type="ARBA" id="ARBA00022840"/>
    </source>
</evidence>
<feature type="binding site" evidence="9">
    <location>
        <begin position="200"/>
        <end position="205"/>
    </location>
    <ligand>
        <name>ATP</name>
        <dbReference type="ChEBI" id="CHEBI:30616"/>
    </ligand>
</feature>
<dbReference type="EMBL" id="LN824141">
    <property type="protein sequence ID" value="CEP78210.1"/>
    <property type="molecule type" value="Genomic_DNA"/>
</dbReference>
<dbReference type="InterPro" id="IPR000194">
    <property type="entry name" value="ATPase_F1/V1/A1_a/bsu_nucl-bd"/>
</dbReference>
<dbReference type="InterPro" id="IPR041703">
    <property type="entry name" value="Rho_factor_ATP-bd"/>
</dbReference>
<comment type="function">
    <text evidence="9">Facilitates transcription termination by a mechanism that involves Rho binding to the nascent RNA, activation of Rho's RNA-dependent ATPase activity, and release of the mRNA from the DNA template.</text>
</comment>
<keyword evidence="14" id="KW-1185">Reference proteome</keyword>
<dbReference type="PANTHER" id="PTHR46425">
    <property type="entry name" value="TRANSCRIPTION TERMINATION FACTOR RHO"/>
    <property type="match status" value="1"/>
</dbReference>
<dbReference type="InterPro" id="IPR036269">
    <property type="entry name" value="Rho_N_sf"/>
</dbReference>
<dbReference type="GO" id="GO:0008186">
    <property type="term" value="F:ATP-dependent activity, acting on RNA"/>
    <property type="evidence" value="ECO:0007669"/>
    <property type="project" value="UniProtKB-UniRule"/>
</dbReference>
<keyword evidence="5 9" id="KW-0067">ATP-binding</keyword>
<comment type="caution">
    <text evidence="9">Lacks conserved residue(s) required for the propagation of feature annotation.</text>
</comment>
<name>A0A0C7P1S8_DEFTU</name>
<dbReference type="HAMAP" id="MF_01884">
    <property type="entry name" value="Rho"/>
    <property type="match status" value="1"/>
</dbReference>
<accession>A0A0C7P1S8</accession>
<dbReference type="SUPFAM" id="SSF68912">
    <property type="entry name" value="Rho N-terminal domain-like"/>
    <property type="match status" value="1"/>
</dbReference>